<feature type="compositionally biased region" description="Polar residues" evidence="6">
    <location>
        <begin position="459"/>
        <end position="471"/>
    </location>
</feature>
<dbReference type="GO" id="GO:0005737">
    <property type="term" value="C:cytoplasm"/>
    <property type="evidence" value="ECO:0007669"/>
    <property type="project" value="TreeGrafter"/>
</dbReference>
<reference evidence="8" key="1">
    <citation type="submission" date="2021-01" db="EMBL/GenBank/DDBJ databases">
        <authorList>
            <person name="Corre E."/>
            <person name="Pelletier E."/>
            <person name="Niang G."/>
            <person name="Scheremetjew M."/>
            <person name="Finn R."/>
            <person name="Kale V."/>
            <person name="Holt S."/>
            <person name="Cochrane G."/>
            <person name="Meng A."/>
            <person name="Brown T."/>
            <person name="Cohen L."/>
        </authorList>
    </citation>
    <scope>NUCLEOTIDE SEQUENCE</scope>
    <source>
        <strain evidence="8">CCMP645</strain>
    </source>
</reference>
<keyword evidence="5 7" id="KW-0472">Membrane</keyword>
<proteinExistence type="inferred from homology"/>
<organism evidence="8">
    <name type="scientific">Chrysotila carterae</name>
    <name type="common">Marine alga</name>
    <name type="synonym">Syracosphaera carterae</name>
    <dbReference type="NCBI Taxonomy" id="13221"/>
    <lineage>
        <taxon>Eukaryota</taxon>
        <taxon>Haptista</taxon>
        <taxon>Haptophyta</taxon>
        <taxon>Prymnesiophyceae</taxon>
        <taxon>Isochrysidales</taxon>
        <taxon>Isochrysidaceae</taxon>
        <taxon>Chrysotila</taxon>
    </lineage>
</organism>
<evidence type="ECO:0000256" key="7">
    <source>
        <dbReference type="SAM" id="Phobius"/>
    </source>
</evidence>
<keyword evidence="3 7" id="KW-0812">Transmembrane</keyword>
<feature type="transmembrane region" description="Helical" evidence="7">
    <location>
        <begin position="373"/>
        <end position="393"/>
    </location>
</feature>
<dbReference type="InterPro" id="IPR007248">
    <property type="entry name" value="Mpv17_PMP22"/>
</dbReference>
<dbReference type="PANTHER" id="PTHR11266">
    <property type="entry name" value="PEROXISOMAL MEMBRANE PROTEIN 2, PXMP2 MPV17"/>
    <property type="match status" value="1"/>
</dbReference>
<dbReference type="GO" id="GO:0016020">
    <property type="term" value="C:membrane"/>
    <property type="evidence" value="ECO:0007669"/>
    <property type="project" value="UniProtKB-SubCell"/>
</dbReference>
<evidence type="ECO:0000256" key="2">
    <source>
        <dbReference type="ARBA" id="ARBA00006824"/>
    </source>
</evidence>
<sequence length="503" mass="54383">MQCKAKGTHAHVCVCQSKRTVHSTKTASAAVWKLQRGCGGLIPALLLLTLMSPPSDALAQLHSRCQDARKATNPRSAATLPIVQSASLPTLPSAPLLHRKRSDLSPPSSDRLSPTSRPEQQVVHGGVQHMHGLQWRGRALHPVMTHHDEKEGNAEHAHETYGLFEDISEGFVEGIESAMESVSEAVETGLEMWAEQEERSVEMADESNLPVDTVLAIDSVVVTAVVQSNSTADISYKRFNQLVVAASVSLSLAWVGTSVSSYLAANAIAATPMASLTAIPAVLWQSYQTAVAAAPVPTKAALTGVTYVFGDAVAQTVALRAQNKSAWSMDPYRYARNGVVGLVLLGPLAHYYYDFVADNFADWPIFLKIGLDQTLYLAFYNTIYYVVLGLLAGQSLEKVWSNYMSQFTQLLVAGWKLWPAVGLITYTVIPTVHRVLFVDAIEILYSAILSTLSNTPHDGGAQTETMSTESAPATPKAEPAYNYAADGKSTDLRSKVLTTAKRD</sequence>
<feature type="region of interest" description="Disordered" evidence="6">
    <location>
        <begin position="459"/>
        <end position="481"/>
    </location>
</feature>
<evidence type="ECO:0000256" key="1">
    <source>
        <dbReference type="ARBA" id="ARBA00004141"/>
    </source>
</evidence>
<dbReference type="Pfam" id="PF04117">
    <property type="entry name" value="Mpv17_PMP22"/>
    <property type="match status" value="1"/>
</dbReference>
<accession>A0A7S4ETS7</accession>
<dbReference type="PANTHER" id="PTHR11266:SF121">
    <property type="entry name" value="OS09G0315000 PROTEIN"/>
    <property type="match status" value="1"/>
</dbReference>
<evidence type="ECO:0000256" key="4">
    <source>
        <dbReference type="ARBA" id="ARBA00022989"/>
    </source>
</evidence>
<feature type="compositionally biased region" description="Low complexity" evidence="6">
    <location>
        <begin position="104"/>
        <end position="118"/>
    </location>
</feature>
<comment type="similarity">
    <text evidence="2">Belongs to the peroxisomal membrane protein PXMP2/4 family.</text>
</comment>
<keyword evidence="4 7" id="KW-1133">Transmembrane helix</keyword>
<gene>
    <name evidence="8" type="ORF">PCAR00345_LOCUS4038</name>
</gene>
<protein>
    <submittedName>
        <fullName evidence="8">Uncharacterized protein</fullName>
    </submittedName>
</protein>
<evidence type="ECO:0000256" key="6">
    <source>
        <dbReference type="SAM" id="MobiDB-lite"/>
    </source>
</evidence>
<feature type="region of interest" description="Disordered" evidence="6">
    <location>
        <begin position="91"/>
        <end position="123"/>
    </location>
</feature>
<evidence type="ECO:0000256" key="5">
    <source>
        <dbReference type="ARBA" id="ARBA00023136"/>
    </source>
</evidence>
<evidence type="ECO:0000313" key="8">
    <source>
        <dbReference type="EMBL" id="CAE0751453.1"/>
    </source>
</evidence>
<evidence type="ECO:0000256" key="3">
    <source>
        <dbReference type="ARBA" id="ARBA00022692"/>
    </source>
</evidence>
<feature type="transmembrane region" description="Helical" evidence="7">
    <location>
        <begin position="334"/>
        <end position="353"/>
    </location>
</feature>
<comment type="subcellular location">
    <subcellularLocation>
        <location evidence="1">Membrane</location>
        <topology evidence="1">Multi-pass membrane protein</topology>
    </subcellularLocation>
</comment>
<name>A0A7S4ETS7_CHRCT</name>
<dbReference type="EMBL" id="HBIZ01007052">
    <property type="protein sequence ID" value="CAE0751453.1"/>
    <property type="molecule type" value="Transcribed_RNA"/>
</dbReference>
<dbReference type="AlphaFoldDB" id="A0A7S4ETS7"/>